<dbReference type="Proteomes" id="UP001497522">
    <property type="component" value="Chromosome 11"/>
</dbReference>
<evidence type="ECO:0000313" key="2">
    <source>
        <dbReference type="Proteomes" id="UP001497522"/>
    </source>
</evidence>
<evidence type="ECO:0000313" key="1">
    <source>
        <dbReference type="EMBL" id="CAK9860523.1"/>
    </source>
</evidence>
<reference evidence="1" key="1">
    <citation type="submission" date="2024-03" db="EMBL/GenBank/DDBJ databases">
        <authorList>
            <consortium name="ELIXIR-Norway"/>
            <consortium name="Elixir Norway"/>
        </authorList>
    </citation>
    <scope>NUCLEOTIDE SEQUENCE</scope>
</reference>
<protein>
    <submittedName>
        <fullName evidence="1">Uncharacterized protein</fullName>
    </submittedName>
</protein>
<name>A0ABP1ADB1_9BRYO</name>
<accession>A0ABP1ADB1</accession>
<proteinExistence type="predicted"/>
<keyword evidence="2" id="KW-1185">Reference proteome</keyword>
<sequence length="92" mass="10401">MDGCTRSNNHQRAAGSPIVVRHCARSWFSYRCLCMMLVYVSFLEWSSVACRGFRPLAILYDVRTIVPNGLLLLAELVLQSLFVYDAPACIFP</sequence>
<gene>
    <name evidence="1" type="ORF">CSSPJE1EN2_LOCUS3518</name>
</gene>
<organism evidence="1 2">
    <name type="scientific">Sphagnum jensenii</name>
    <dbReference type="NCBI Taxonomy" id="128206"/>
    <lineage>
        <taxon>Eukaryota</taxon>
        <taxon>Viridiplantae</taxon>
        <taxon>Streptophyta</taxon>
        <taxon>Embryophyta</taxon>
        <taxon>Bryophyta</taxon>
        <taxon>Sphagnophytina</taxon>
        <taxon>Sphagnopsida</taxon>
        <taxon>Sphagnales</taxon>
        <taxon>Sphagnaceae</taxon>
        <taxon>Sphagnum</taxon>
    </lineage>
</organism>
<dbReference type="EMBL" id="OZ023712">
    <property type="protein sequence ID" value="CAK9860523.1"/>
    <property type="molecule type" value="Genomic_DNA"/>
</dbReference>